<dbReference type="Proteomes" id="UP000095287">
    <property type="component" value="Unplaced"/>
</dbReference>
<organism evidence="1 2">
    <name type="scientific">Steinernema glaseri</name>
    <dbReference type="NCBI Taxonomy" id="37863"/>
    <lineage>
        <taxon>Eukaryota</taxon>
        <taxon>Metazoa</taxon>
        <taxon>Ecdysozoa</taxon>
        <taxon>Nematoda</taxon>
        <taxon>Chromadorea</taxon>
        <taxon>Rhabditida</taxon>
        <taxon>Tylenchina</taxon>
        <taxon>Panagrolaimomorpha</taxon>
        <taxon>Strongyloidoidea</taxon>
        <taxon>Steinernematidae</taxon>
        <taxon>Steinernema</taxon>
    </lineage>
</organism>
<proteinExistence type="predicted"/>
<protein>
    <submittedName>
        <fullName evidence="2">Transposase</fullName>
    </submittedName>
</protein>
<accession>A0A1I7YV07</accession>
<evidence type="ECO:0000313" key="2">
    <source>
        <dbReference type="WBParaSite" id="L893_g19792.t1"/>
    </source>
</evidence>
<dbReference type="WBParaSite" id="L893_g19792.t1">
    <property type="protein sequence ID" value="L893_g19792.t1"/>
    <property type="gene ID" value="L893_g19792"/>
</dbReference>
<evidence type="ECO:0000313" key="1">
    <source>
        <dbReference type="Proteomes" id="UP000095287"/>
    </source>
</evidence>
<keyword evidence="1" id="KW-1185">Reference proteome</keyword>
<dbReference type="AlphaFoldDB" id="A0A1I7YV07"/>
<name>A0A1I7YV07_9BILA</name>
<reference evidence="2" key="1">
    <citation type="submission" date="2016-11" db="UniProtKB">
        <authorList>
            <consortium name="WormBaseParasite"/>
        </authorList>
    </citation>
    <scope>IDENTIFICATION</scope>
</reference>
<sequence>MIIVNNNRQFTNATRSAFTSKEKAAAPYGVSRLPVHGYLERRTVGQKTTTKPYGKRQTRTPRAFRLKLDRRIGAGRGRTGLFDFSYAYHVQQCGADNRSTISKKGDQPKQIHLKVINTDSQSC</sequence>